<keyword evidence="14" id="KW-1185">Reference proteome</keyword>
<dbReference type="Proteomes" id="UP000030145">
    <property type="component" value="Unassembled WGS sequence"/>
</dbReference>
<keyword evidence="5" id="KW-0547">Nucleotide-binding</keyword>
<keyword evidence="6" id="KW-0067">ATP-binding</keyword>
<comment type="caution">
    <text evidence="13">The sequence shown here is derived from an EMBL/GenBank/DDBJ whole genome shotgun (WGS) entry which is preliminary data.</text>
</comment>
<dbReference type="Pfam" id="PF00664">
    <property type="entry name" value="ABC_membrane"/>
    <property type="match status" value="1"/>
</dbReference>
<feature type="transmembrane region" description="Helical" evidence="10">
    <location>
        <begin position="158"/>
        <end position="181"/>
    </location>
</feature>
<dbReference type="PROSITE" id="PS50893">
    <property type="entry name" value="ABC_TRANSPORTER_2"/>
    <property type="match status" value="1"/>
</dbReference>
<dbReference type="FunFam" id="1.20.1560.10:FF:000040">
    <property type="entry name" value="Multidrug ABC transporter ATP-binding protein"/>
    <property type="match status" value="1"/>
</dbReference>
<dbReference type="PANTHER" id="PTHR43394">
    <property type="entry name" value="ATP-DEPENDENT PERMEASE MDL1, MITOCHONDRIAL"/>
    <property type="match status" value="1"/>
</dbReference>
<evidence type="ECO:0000256" key="8">
    <source>
        <dbReference type="ARBA" id="ARBA00023136"/>
    </source>
</evidence>
<keyword evidence="8 10" id="KW-0472">Membrane</keyword>
<evidence type="ECO:0000256" key="10">
    <source>
        <dbReference type="SAM" id="Phobius"/>
    </source>
</evidence>
<dbReference type="InterPro" id="IPR039421">
    <property type="entry name" value="Type_1_exporter"/>
</dbReference>
<evidence type="ECO:0000256" key="2">
    <source>
        <dbReference type="ARBA" id="ARBA00022448"/>
    </source>
</evidence>
<dbReference type="GO" id="GO:0005524">
    <property type="term" value="F:ATP binding"/>
    <property type="evidence" value="ECO:0007669"/>
    <property type="project" value="UniProtKB-KW"/>
</dbReference>
<feature type="transmembrane region" description="Helical" evidence="10">
    <location>
        <begin position="281"/>
        <end position="299"/>
    </location>
</feature>
<evidence type="ECO:0000256" key="6">
    <source>
        <dbReference type="ARBA" id="ARBA00022840"/>
    </source>
</evidence>
<dbReference type="GO" id="GO:0015421">
    <property type="term" value="F:ABC-type oligopeptide transporter activity"/>
    <property type="evidence" value="ECO:0007669"/>
    <property type="project" value="TreeGrafter"/>
</dbReference>
<keyword evidence="7 10" id="KW-1133">Transmembrane helix</keyword>
<dbReference type="SMART" id="SM00382">
    <property type="entry name" value="AAA"/>
    <property type="match status" value="1"/>
</dbReference>
<feature type="domain" description="ABC transmembrane type-1" evidence="12">
    <location>
        <begin position="19"/>
        <end position="301"/>
    </location>
</feature>
<name>A0A0A2DJF0_9CORY</name>
<feature type="transmembrane region" description="Helical" evidence="10">
    <location>
        <begin position="14"/>
        <end position="35"/>
    </location>
</feature>
<dbReference type="GO" id="GO:0005886">
    <property type="term" value="C:plasma membrane"/>
    <property type="evidence" value="ECO:0007669"/>
    <property type="project" value="UniProtKB-SubCell"/>
</dbReference>
<organism evidence="13 14">
    <name type="scientific">Corynebacterium auriscanis</name>
    <dbReference type="NCBI Taxonomy" id="99807"/>
    <lineage>
        <taxon>Bacteria</taxon>
        <taxon>Bacillati</taxon>
        <taxon>Actinomycetota</taxon>
        <taxon>Actinomycetes</taxon>
        <taxon>Mycobacteriales</taxon>
        <taxon>Corynebacteriaceae</taxon>
        <taxon>Corynebacterium</taxon>
    </lineage>
</organism>
<evidence type="ECO:0000259" key="12">
    <source>
        <dbReference type="PROSITE" id="PS50929"/>
    </source>
</evidence>
<evidence type="ECO:0000256" key="4">
    <source>
        <dbReference type="ARBA" id="ARBA00022692"/>
    </source>
</evidence>
<evidence type="ECO:0000259" key="11">
    <source>
        <dbReference type="PROSITE" id="PS50893"/>
    </source>
</evidence>
<dbReference type="GO" id="GO:0016887">
    <property type="term" value="F:ATP hydrolysis activity"/>
    <property type="evidence" value="ECO:0007669"/>
    <property type="project" value="InterPro"/>
</dbReference>
<evidence type="ECO:0000256" key="7">
    <source>
        <dbReference type="ARBA" id="ARBA00022989"/>
    </source>
</evidence>
<proteinExistence type="predicted"/>
<dbReference type="Gene3D" id="1.20.1560.10">
    <property type="entry name" value="ABC transporter type 1, transmembrane domain"/>
    <property type="match status" value="1"/>
</dbReference>
<keyword evidence="3" id="KW-1003">Cell membrane</keyword>
<reference evidence="13 14" key="1">
    <citation type="submission" date="2014-10" db="EMBL/GenBank/DDBJ databases">
        <title>Whole Genome sequence of Corynebacterium auriscanis strain CIP 106629.</title>
        <authorList>
            <person name="Hassan S.S."/>
            <person name="Jamal S.B."/>
            <person name="Tiwari S."/>
            <person name="Oliveira L.D.C."/>
            <person name="Souza F."/>
            <person name="Mariano D.C."/>
            <person name="Almeida S."/>
            <person name="Dorella F."/>
            <person name="Pereira F."/>
            <person name="Carvalho A."/>
            <person name="Leal C.A."/>
            <person name="Soares S.D.C."/>
            <person name="Figueiredo H.C."/>
            <person name="Silva A."/>
            <person name="Azevedo V.A."/>
        </authorList>
    </citation>
    <scope>NUCLEOTIDE SEQUENCE [LARGE SCALE GENOMIC DNA]</scope>
    <source>
        <strain evidence="13 14">CIP 106629</strain>
    </source>
</reference>
<feature type="compositionally biased region" description="Polar residues" evidence="9">
    <location>
        <begin position="472"/>
        <end position="481"/>
    </location>
</feature>
<dbReference type="AlphaFoldDB" id="A0A0A2DJF0"/>
<evidence type="ECO:0000256" key="9">
    <source>
        <dbReference type="SAM" id="MobiDB-lite"/>
    </source>
</evidence>
<feature type="region of interest" description="Disordered" evidence="9">
    <location>
        <begin position="458"/>
        <end position="481"/>
    </location>
</feature>
<dbReference type="CDD" id="cd18548">
    <property type="entry name" value="ABC_6TM_Tm287_like"/>
    <property type="match status" value="1"/>
</dbReference>
<dbReference type="SUPFAM" id="SSF90123">
    <property type="entry name" value="ABC transporter transmembrane region"/>
    <property type="match status" value="1"/>
</dbReference>
<dbReference type="SUPFAM" id="SSF52540">
    <property type="entry name" value="P-loop containing nucleoside triphosphate hydrolases"/>
    <property type="match status" value="1"/>
</dbReference>
<evidence type="ECO:0000256" key="5">
    <source>
        <dbReference type="ARBA" id="ARBA00022741"/>
    </source>
</evidence>
<dbReference type="PANTHER" id="PTHR43394:SF1">
    <property type="entry name" value="ATP-BINDING CASSETTE SUB-FAMILY B MEMBER 10, MITOCHONDRIAL"/>
    <property type="match status" value="1"/>
</dbReference>
<sequence length="586" mass="64123">MHLLRLLRQYLKPYTWYVVFVLILQTLSTLAVLYLPTLNARIIDKGVATGDIGYIWSTGGVMVGVALVQVVTAIVATWFGARAAMGVGHDIRRDVYRTVDAYSAEDIGKFGTPTLITRGTNDVQQVQMVLLMILNFMVMAPIMSIGGIIMAVREDVHLSWLLWVSVPVLLIVVGFLVSRLVPMFTAMQDKIDTINEIMREQITGIRVVRAFVREDHEAQRFAAANRDITDISVRIGRVFVLMFPVITLILHLATAAVLWFGGHRVDDGLMQVGSLTAFMQYLLQILVAVMMGTFMAMMLPRAIVCAERINEVFDNQPSIADPASPVVPARSTGTVEFNNVTFAYPGAESPVLRDVSFTAKPGQTVAIIGATGAGKSTLINLIPRLYSPTSGRVLIDGVDVRDLSRQDLAQRVGLVPQKAFLFSGTVADNLRFGNREATESDLWDALRIAQAEDFVRTRTTGEGETTAHGLESSISQGGTDVSGGQRQRLSIARALVAQPRLFLFDDSFSALDVKTDATLRRALRSHTGDAVVLMVAQRVSTIAEADLILVMEAGRIVARGTHEELLQSSATYQEIVRSQLSAEEAS</sequence>
<dbReference type="Pfam" id="PF00005">
    <property type="entry name" value="ABC_tran"/>
    <property type="match status" value="1"/>
</dbReference>
<dbReference type="EMBL" id="JRVJ01000028">
    <property type="protein sequence ID" value="KGM18004.1"/>
    <property type="molecule type" value="Genomic_DNA"/>
</dbReference>
<comment type="subcellular location">
    <subcellularLocation>
        <location evidence="1">Cell membrane</location>
        <topology evidence="1">Multi-pass membrane protein</topology>
    </subcellularLocation>
</comment>
<dbReference type="InterPro" id="IPR011527">
    <property type="entry name" value="ABC1_TM_dom"/>
</dbReference>
<feature type="transmembrane region" description="Helical" evidence="10">
    <location>
        <begin position="238"/>
        <end position="261"/>
    </location>
</feature>
<dbReference type="FunFam" id="3.40.50.300:FF:000854">
    <property type="entry name" value="Multidrug ABC transporter ATP-binding protein"/>
    <property type="match status" value="1"/>
</dbReference>
<evidence type="ECO:0000256" key="3">
    <source>
        <dbReference type="ARBA" id="ARBA00022475"/>
    </source>
</evidence>
<evidence type="ECO:0000313" key="13">
    <source>
        <dbReference type="EMBL" id="KGM18004.1"/>
    </source>
</evidence>
<dbReference type="InterPro" id="IPR036640">
    <property type="entry name" value="ABC1_TM_sf"/>
</dbReference>
<protein>
    <submittedName>
        <fullName evidence="13">Multidrug ABC transporter ATPase</fullName>
    </submittedName>
</protein>
<evidence type="ECO:0000313" key="14">
    <source>
        <dbReference type="Proteomes" id="UP000030145"/>
    </source>
</evidence>
<keyword evidence="2" id="KW-0813">Transport</keyword>
<dbReference type="PROSITE" id="PS50929">
    <property type="entry name" value="ABC_TM1F"/>
    <property type="match status" value="1"/>
</dbReference>
<keyword evidence="4 10" id="KW-0812">Transmembrane</keyword>
<accession>A0A0A2DJF0</accession>
<dbReference type="PROSITE" id="PS00211">
    <property type="entry name" value="ABC_TRANSPORTER_1"/>
    <property type="match status" value="1"/>
</dbReference>
<feature type="transmembrane region" description="Helical" evidence="10">
    <location>
        <begin position="128"/>
        <end position="152"/>
    </location>
</feature>
<dbReference type="RefSeq" id="WP_035116305.1">
    <property type="nucleotide sequence ID" value="NZ_CP047046.1"/>
</dbReference>
<dbReference type="InterPro" id="IPR003593">
    <property type="entry name" value="AAA+_ATPase"/>
</dbReference>
<evidence type="ECO:0000256" key="1">
    <source>
        <dbReference type="ARBA" id="ARBA00004651"/>
    </source>
</evidence>
<dbReference type="Gene3D" id="3.40.50.300">
    <property type="entry name" value="P-loop containing nucleotide triphosphate hydrolases"/>
    <property type="match status" value="1"/>
</dbReference>
<feature type="transmembrane region" description="Helical" evidence="10">
    <location>
        <begin position="55"/>
        <end position="79"/>
    </location>
</feature>
<dbReference type="InterPro" id="IPR017871">
    <property type="entry name" value="ABC_transporter-like_CS"/>
</dbReference>
<dbReference type="InterPro" id="IPR003439">
    <property type="entry name" value="ABC_transporter-like_ATP-bd"/>
</dbReference>
<gene>
    <name evidence="13" type="ORF">MA47_10950</name>
</gene>
<feature type="domain" description="ABC transporter" evidence="11">
    <location>
        <begin position="335"/>
        <end position="578"/>
    </location>
</feature>
<dbReference type="GeneID" id="300552020"/>
<dbReference type="InterPro" id="IPR027417">
    <property type="entry name" value="P-loop_NTPase"/>
</dbReference>